<evidence type="ECO:0000256" key="3">
    <source>
        <dbReference type="ARBA" id="ARBA00038317"/>
    </source>
</evidence>
<dbReference type="GO" id="GO:0005737">
    <property type="term" value="C:cytoplasm"/>
    <property type="evidence" value="ECO:0007669"/>
    <property type="project" value="UniProtKB-ARBA"/>
</dbReference>
<dbReference type="SUPFAM" id="SSF47616">
    <property type="entry name" value="GST C-terminal domain-like"/>
    <property type="match status" value="1"/>
</dbReference>
<comment type="catalytic activity">
    <reaction evidence="4">
        <text>RX + glutathione = an S-substituted glutathione + a halide anion + H(+)</text>
        <dbReference type="Rhea" id="RHEA:16437"/>
        <dbReference type="ChEBI" id="CHEBI:15378"/>
        <dbReference type="ChEBI" id="CHEBI:16042"/>
        <dbReference type="ChEBI" id="CHEBI:17792"/>
        <dbReference type="ChEBI" id="CHEBI:57925"/>
        <dbReference type="ChEBI" id="CHEBI:90779"/>
        <dbReference type="EC" id="2.5.1.18"/>
    </reaction>
</comment>
<protein>
    <recommendedName>
        <fullName evidence="1">glutathione transferase</fullName>
        <ecNumber evidence="1">2.5.1.18</ecNumber>
    </recommendedName>
    <alternativeName>
        <fullName evidence="5">GST class-sigma</fullName>
    </alternativeName>
</protein>
<dbReference type="CDD" id="cd03039">
    <property type="entry name" value="GST_N_Sigma_like"/>
    <property type="match status" value="1"/>
</dbReference>
<dbReference type="InterPro" id="IPR036282">
    <property type="entry name" value="Glutathione-S-Trfase_C_sf"/>
</dbReference>
<dbReference type="OrthoDB" id="414243at2759"/>
<dbReference type="CDD" id="cd03192">
    <property type="entry name" value="GST_C_Sigma_like"/>
    <property type="match status" value="1"/>
</dbReference>
<dbReference type="AlphaFoldDB" id="A0A7I5E7X2"/>
<keyword evidence="8" id="KW-1185">Reference proteome</keyword>
<dbReference type="Gene3D" id="1.20.1050.10">
    <property type="match status" value="1"/>
</dbReference>
<dbReference type="GO" id="GO:0006749">
    <property type="term" value="P:glutathione metabolic process"/>
    <property type="evidence" value="ECO:0007669"/>
    <property type="project" value="TreeGrafter"/>
</dbReference>
<dbReference type="InterPro" id="IPR004045">
    <property type="entry name" value="Glutathione_S-Trfase_N"/>
</dbReference>
<dbReference type="OMA" id="KLMTFMA"/>
<organism evidence="8 9">
    <name type="scientific">Haemonchus contortus</name>
    <name type="common">Barber pole worm</name>
    <dbReference type="NCBI Taxonomy" id="6289"/>
    <lineage>
        <taxon>Eukaryota</taxon>
        <taxon>Metazoa</taxon>
        <taxon>Ecdysozoa</taxon>
        <taxon>Nematoda</taxon>
        <taxon>Chromadorea</taxon>
        <taxon>Rhabditida</taxon>
        <taxon>Rhabditina</taxon>
        <taxon>Rhabditomorpha</taxon>
        <taxon>Strongyloidea</taxon>
        <taxon>Trichostrongylidae</taxon>
        <taxon>Haemonchus</taxon>
    </lineage>
</organism>
<dbReference type="FunFam" id="1.20.1050.10:FF:000031">
    <property type="entry name" value="Glutathione S-Transferase"/>
    <property type="match status" value="1"/>
</dbReference>
<dbReference type="EC" id="2.5.1.18" evidence="1"/>
<dbReference type="Pfam" id="PF02798">
    <property type="entry name" value="GST_N"/>
    <property type="match status" value="1"/>
</dbReference>
<dbReference type="PANTHER" id="PTHR11571">
    <property type="entry name" value="GLUTATHIONE S-TRANSFERASE"/>
    <property type="match status" value="1"/>
</dbReference>
<evidence type="ECO:0000259" key="6">
    <source>
        <dbReference type="PROSITE" id="PS50404"/>
    </source>
</evidence>
<dbReference type="SFLD" id="SFLDG00363">
    <property type="entry name" value="AMPS_(cytGST):_Alpha-__Mu-__Pi"/>
    <property type="match status" value="1"/>
</dbReference>
<evidence type="ECO:0000259" key="7">
    <source>
        <dbReference type="PROSITE" id="PS50405"/>
    </source>
</evidence>
<dbReference type="InterPro" id="IPR036249">
    <property type="entry name" value="Thioredoxin-like_sf"/>
</dbReference>
<dbReference type="Proteomes" id="UP000025227">
    <property type="component" value="Unplaced"/>
</dbReference>
<dbReference type="PROSITE" id="PS50405">
    <property type="entry name" value="GST_CTER"/>
    <property type="match status" value="1"/>
</dbReference>
<dbReference type="SUPFAM" id="SSF52833">
    <property type="entry name" value="Thioredoxin-like"/>
    <property type="match status" value="1"/>
</dbReference>
<dbReference type="PROSITE" id="PS50404">
    <property type="entry name" value="GST_NTER"/>
    <property type="match status" value="1"/>
</dbReference>
<dbReference type="InterPro" id="IPR010987">
    <property type="entry name" value="Glutathione-S-Trfase_C-like"/>
</dbReference>
<keyword evidence="2" id="KW-0808">Transferase</keyword>
<evidence type="ECO:0000256" key="4">
    <source>
        <dbReference type="ARBA" id="ARBA00047960"/>
    </source>
</evidence>
<reference evidence="9" key="1">
    <citation type="submission" date="2020-12" db="UniProtKB">
        <authorList>
            <consortium name="WormBaseParasite"/>
        </authorList>
    </citation>
    <scope>IDENTIFICATION</scope>
    <source>
        <strain evidence="9">MHco3</strain>
    </source>
</reference>
<sequence>MVHYKLIYFNGRGAGEIIRQLFVIAGQDFEDKRVTFEEWPELKTKMPFHQLPVLEVDGKQLAQSFAIVRYLAKQFGYAGKNAWEEATVDMIGDQFKDFLVEVSPTIRAMLGFDKGDVDSLLKEKFFPARDKLMTFMAKIIKENKSGYLVGDSLTWPDLYLAGVAEWATKIPTLYDGFPELKAHSEKIRSIPELKKWIETRPDTPF</sequence>
<dbReference type="FunFam" id="3.40.30.10:FF:000258">
    <property type="entry name" value="Glutathione S-transferase"/>
    <property type="match status" value="1"/>
</dbReference>
<dbReference type="InterPro" id="IPR050213">
    <property type="entry name" value="GST_superfamily"/>
</dbReference>
<comment type="similarity">
    <text evidence="3">Belongs to the GST superfamily. Sigma family.</text>
</comment>
<name>A0A7I5E7X2_HAECO</name>
<evidence type="ECO:0000256" key="2">
    <source>
        <dbReference type="ARBA" id="ARBA00022679"/>
    </source>
</evidence>
<dbReference type="InterPro" id="IPR004046">
    <property type="entry name" value="GST_C"/>
</dbReference>
<dbReference type="WBParaSite" id="HCON_00056590-00001">
    <property type="protein sequence ID" value="HCON_00056590-00001"/>
    <property type="gene ID" value="HCON_00056590"/>
</dbReference>
<evidence type="ECO:0000256" key="5">
    <source>
        <dbReference type="ARBA" id="ARBA00078118"/>
    </source>
</evidence>
<evidence type="ECO:0000256" key="1">
    <source>
        <dbReference type="ARBA" id="ARBA00012452"/>
    </source>
</evidence>
<dbReference type="GO" id="GO:0004364">
    <property type="term" value="F:glutathione transferase activity"/>
    <property type="evidence" value="ECO:0007669"/>
    <property type="project" value="UniProtKB-EC"/>
</dbReference>
<feature type="domain" description="GST C-terminal" evidence="7">
    <location>
        <begin position="81"/>
        <end position="205"/>
    </location>
</feature>
<dbReference type="PANTHER" id="PTHR11571:SF224">
    <property type="entry name" value="HEMATOPOIETIC PROSTAGLANDIN D SYNTHASE"/>
    <property type="match status" value="1"/>
</dbReference>
<evidence type="ECO:0000313" key="9">
    <source>
        <dbReference type="WBParaSite" id="HCON_00056590-00001"/>
    </source>
</evidence>
<evidence type="ECO:0000313" key="8">
    <source>
        <dbReference type="Proteomes" id="UP000025227"/>
    </source>
</evidence>
<dbReference type="Pfam" id="PF14497">
    <property type="entry name" value="GST_C_3"/>
    <property type="match status" value="1"/>
</dbReference>
<feature type="domain" description="GST N-terminal" evidence="6">
    <location>
        <begin position="2"/>
        <end position="79"/>
    </location>
</feature>
<proteinExistence type="inferred from homology"/>
<dbReference type="SFLD" id="SFLDS00019">
    <property type="entry name" value="Glutathione_Transferase_(cytos"/>
    <property type="match status" value="1"/>
</dbReference>
<accession>A0A7I5E7X2</accession>
<dbReference type="SFLD" id="SFLDG01205">
    <property type="entry name" value="AMPS.1"/>
    <property type="match status" value="1"/>
</dbReference>
<dbReference type="Gene3D" id="3.40.30.10">
    <property type="entry name" value="Glutaredoxin"/>
    <property type="match status" value="1"/>
</dbReference>
<dbReference type="InterPro" id="IPR040079">
    <property type="entry name" value="Glutathione_S-Trfase"/>
</dbReference>